<organism evidence="3 4">
    <name type="scientific">Hermanssonia centrifuga</name>
    <dbReference type="NCBI Taxonomy" id="98765"/>
    <lineage>
        <taxon>Eukaryota</taxon>
        <taxon>Fungi</taxon>
        <taxon>Dikarya</taxon>
        <taxon>Basidiomycota</taxon>
        <taxon>Agaricomycotina</taxon>
        <taxon>Agaricomycetes</taxon>
        <taxon>Polyporales</taxon>
        <taxon>Meruliaceae</taxon>
        <taxon>Hermanssonia</taxon>
    </lineage>
</organism>
<feature type="transmembrane region" description="Helical" evidence="1">
    <location>
        <begin position="203"/>
        <end position="225"/>
    </location>
</feature>
<evidence type="ECO:0000256" key="1">
    <source>
        <dbReference type="SAM" id="Phobius"/>
    </source>
</evidence>
<protein>
    <recommendedName>
        <fullName evidence="2">DUF6535 domain-containing protein</fullName>
    </recommendedName>
</protein>
<keyword evidence="1" id="KW-1133">Transmembrane helix</keyword>
<evidence type="ECO:0000259" key="2">
    <source>
        <dbReference type="Pfam" id="PF20153"/>
    </source>
</evidence>
<dbReference type="InterPro" id="IPR045338">
    <property type="entry name" value="DUF6535"/>
</dbReference>
<gene>
    <name evidence="3" type="ORF">PHLCEN_2v8495</name>
</gene>
<reference evidence="3 4" key="1">
    <citation type="submission" date="2018-02" db="EMBL/GenBank/DDBJ databases">
        <title>Genome sequence of the basidiomycete white-rot fungus Phlebia centrifuga.</title>
        <authorList>
            <person name="Granchi Z."/>
            <person name="Peng M."/>
            <person name="de Vries R.P."/>
            <person name="Hilden K."/>
            <person name="Makela M.R."/>
            <person name="Grigoriev I."/>
            <person name="Riley R."/>
        </authorList>
    </citation>
    <scope>NUCLEOTIDE SEQUENCE [LARGE SCALE GENOMIC DNA]</scope>
    <source>
        <strain evidence="3 4">FBCC195</strain>
    </source>
</reference>
<dbReference type="AlphaFoldDB" id="A0A2R6NTJ9"/>
<dbReference type="Proteomes" id="UP000186601">
    <property type="component" value="Unassembled WGS sequence"/>
</dbReference>
<evidence type="ECO:0000313" key="4">
    <source>
        <dbReference type="Proteomes" id="UP000186601"/>
    </source>
</evidence>
<evidence type="ECO:0000313" key="3">
    <source>
        <dbReference type="EMBL" id="PSR76399.1"/>
    </source>
</evidence>
<comment type="caution">
    <text evidence="3">The sequence shown here is derived from an EMBL/GenBank/DDBJ whole genome shotgun (WGS) entry which is preliminary data.</text>
</comment>
<name>A0A2R6NTJ9_9APHY</name>
<keyword evidence="1" id="KW-0472">Membrane</keyword>
<sequence>MPNRSAAAAQGVLGGHGTPGPGMYPFTPYFVTKSTFLPVDTVQDTRREQIQEWTWLAQALRTGDDGKVKDCDDDIDTLLVFAGLFSAVLTAFNIESYKNLQPDSNNISASILQKISRQLGSFQLSHGFANSTEPSSASPGFHVEASAIRINILWFLSLVFSLITASLAILVKQWLREYRSGKQTAPDEYIRVRQYRYEGVIKWHVFEIAAFLPFLLHIALFLFLIGLSDFLISLNPIVGWFVTSVVIVWLLLYAGSIVAPIFFDGCPYTAPLVKVGTRAARRILWHLRSKSPLGKQTRLSKYYDFPGDEKGLRRDKRLDLPAFVTADEILSDDSFAEYVLRPCLRGTGGPDTTIFVQAMLQHRLGHPIPTLEACTTGHLDFSRLNTRSLVVSILILLDALDSAITAARENAIWSPWMHEALTYLCAAVNHCGPFRIRDIGAVKDAVLDMGGSLVHLNIDFIKEFFLLSSKFPLICFPAVPMISPERTLLDVVMAAATLCADGEDPLQLCRIVLHVISQQLIMILRGELPYNGTGFGGRDLQDPTMSFLRFHAVANTIRDSATWEGLMHTLATAIRQQYSTGSLLQDAEAVYSLNKCIENCQDLNERSTNFIPPSLANVLLGFRTNLAEYKLGNMVPTEIHAAPISAPQPDRDISLPGEAELAQGISQDGSRPISRNPVQLGAGVRFSTASWPLPVFDLGLPPDCFPFTPVESPRPIPKLTDLVPIFPTDGPRFSPTSPIDPFSIPVSSLPPGFIPTHYLSFNMTTETPDDRVRQELHSQMKDPDTVNTAKVDSSSIFRPLLSSKMDAATVIPEKSLPIRVSSSALPVPDAFCIPPPPPNHPFVPFEPIRILNINIAPLNTPLMPQALVSNAVRDPDWSRFITDLMLAGSGRLDASALSITEAWNISFFTARRINVSLVLSAETELEDDRQSDPHIAAGLREESGDSLNNRAIQHDEFEPAQALCLTADPTNTHIPKVHIHPSYELWITYIKKPPPRRALSYSTLYGTPNYDLRGFDIGLKSAGINSARRRPRLGRKSVHWDPGFVSLPIVRLGLFHSYLSHRHLRQHPRSISIGQYKPLSSIPEADEPFRRAV</sequence>
<dbReference type="OrthoDB" id="3185525at2759"/>
<keyword evidence="4" id="KW-1185">Reference proteome</keyword>
<dbReference type="EMBL" id="MLYV02000847">
    <property type="protein sequence ID" value="PSR76399.1"/>
    <property type="molecule type" value="Genomic_DNA"/>
</dbReference>
<keyword evidence="1" id="KW-0812">Transmembrane</keyword>
<accession>A0A2R6NTJ9</accession>
<feature type="transmembrane region" description="Helical" evidence="1">
    <location>
        <begin position="237"/>
        <end position="263"/>
    </location>
</feature>
<proteinExistence type="predicted"/>
<feature type="transmembrane region" description="Helical" evidence="1">
    <location>
        <begin position="152"/>
        <end position="171"/>
    </location>
</feature>
<dbReference type="Pfam" id="PF20153">
    <property type="entry name" value="DUF6535"/>
    <property type="match status" value="1"/>
</dbReference>
<feature type="domain" description="DUF6535" evidence="2">
    <location>
        <begin position="53"/>
        <end position="232"/>
    </location>
</feature>